<dbReference type="InterPro" id="IPR055275">
    <property type="entry name" value="Ferredox_Rdtase"/>
</dbReference>
<feature type="binding site" evidence="9">
    <location>
        <position position="45"/>
    </location>
    <ligand>
        <name>FAD</name>
        <dbReference type="ChEBI" id="CHEBI:57692"/>
    </ligand>
</feature>
<dbReference type="GO" id="GO:0004324">
    <property type="term" value="F:ferredoxin-NADP+ reductase activity"/>
    <property type="evidence" value="ECO:0007669"/>
    <property type="project" value="UniProtKB-EC"/>
</dbReference>
<evidence type="ECO:0000259" key="11">
    <source>
        <dbReference type="Pfam" id="PF07992"/>
    </source>
</evidence>
<proteinExistence type="inferred from homology"/>
<gene>
    <name evidence="12" type="ORF">OM076_00255</name>
</gene>
<accession>A0A9X3MS66</accession>
<evidence type="ECO:0000313" key="12">
    <source>
        <dbReference type="EMBL" id="MDA0158678.1"/>
    </source>
</evidence>
<keyword evidence="13" id="KW-1185">Reference proteome</keyword>
<protein>
    <recommendedName>
        <fullName evidence="3">ferredoxin--NADP(+) reductase</fullName>
        <ecNumber evidence="3">1.18.1.2</ecNumber>
    </recommendedName>
</protein>
<evidence type="ECO:0000256" key="3">
    <source>
        <dbReference type="ARBA" id="ARBA00013223"/>
    </source>
</evidence>
<dbReference type="PANTHER" id="PTHR48467:SF1">
    <property type="entry name" value="GLUTAMATE SYNTHASE 1 [NADH], CHLOROPLASTIC-LIKE"/>
    <property type="match status" value="1"/>
</dbReference>
<feature type="binding site" evidence="10">
    <location>
        <position position="370"/>
    </location>
    <ligand>
        <name>NADP(+)</name>
        <dbReference type="ChEBI" id="CHEBI:58349"/>
    </ligand>
</feature>
<sequence>MTEPLRAAIVGAGPSGFYAAGQLLAVDEPSFAVDLYDRLPTPYGLVRSGVAPDHPKIKSVTRAYDKTTEHERFRFFGHVELGGDITRRQLLEHYHVVLYTLGTSIDRRLGIPGEELRGSHAATEFVAWYNGHPDHSGLEVDLQGKHAVVVGAGNVAIDVARMLALAPSELAGTDTADHAIEVLAASGIEDITILARRGPLQAAFTNPELLEMGELERGDVEIVGGELDELSAVALGQADKTRRRNVEILQSYEARPKTGKPITVRFRFLASPVELLGDEHGHVRAVRIENNAIEARDDGSLVARGTGTFDEYPAQLVFRSIGYTGQPVDDVPFDERRGLIRNAGGRVTDPGGTHQLGEYVSGWIKRGPSGVIGTNKKDSLDTVNKIVEDVAAGRVNQPISDDIDGLVEACAPDVVTWEGWQAIDAIETAAGEGCTPARPRVKLTDWAALRSAANSISIQG</sequence>
<dbReference type="Pfam" id="PF07992">
    <property type="entry name" value="Pyr_redox_2"/>
    <property type="match status" value="1"/>
</dbReference>
<dbReference type="SUPFAM" id="SSF51971">
    <property type="entry name" value="Nucleotide-binding domain"/>
    <property type="match status" value="1"/>
</dbReference>
<evidence type="ECO:0000256" key="5">
    <source>
        <dbReference type="ARBA" id="ARBA00022827"/>
    </source>
</evidence>
<dbReference type="PRINTS" id="PR00419">
    <property type="entry name" value="ADXRDTASE"/>
</dbReference>
<keyword evidence="4" id="KW-0285">Flavoprotein</keyword>
<feature type="binding site" evidence="10">
    <location>
        <begin position="196"/>
        <end position="197"/>
    </location>
    <ligand>
        <name>NADP(+)</name>
        <dbReference type="ChEBI" id="CHEBI:58349"/>
    </ligand>
</feature>
<comment type="caution">
    <text evidence="12">The sequence shown here is derived from an EMBL/GenBank/DDBJ whole genome shotgun (WGS) entry which is preliminary data.</text>
</comment>
<evidence type="ECO:0000313" key="13">
    <source>
        <dbReference type="Proteomes" id="UP001149140"/>
    </source>
</evidence>
<evidence type="ECO:0000256" key="9">
    <source>
        <dbReference type="PIRSR" id="PIRSR000362-1"/>
    </source>
</evidence>
<comment type="similarity">
    <text evidence="2">Belongs to the ferredoxin--NADP reductase type 1 family.</text>
</comment>
<comment type="catalytic activity">
    <reaction evidence="8">
        <text>2 reduced [2Fe-2S]-[ferredoxin] + NADP(+) + H(+) = 2 oxidized [2Fe-2S]-[ferredoxin] + NADPH</text>
        <dbReference type="Rhea" id="RHEA:20125"/>
        <dbReference type="Rhea" id="RHEA-COMP:10000"/>
        <dbReference type="Rhea" id="RHEA-COMP:10001"/>
        <dbReference type="ChEBI" id="CHEBI:15378"/>
        <dbReference type="ChEBI" id="CHEBI:33737"/>
        <dbReference type="ChEBI" id="CHEBI:33738"/>
        <dbReference type="ChEBI" id="CHEBI:57783"/>
        <dbReference type="ChEBI" id="CHEBI:58349"/>
        <dbReference type="EC" id="1.18.1.2"/>
    </reaction>
</comment>
<evidence type="ECO:0000256" key="2">
    <source>
        <dbReference type="ARBA" id="ARBA00008312"/>
    </source>
</evidence>
<dbReference type="Gene3D" id="3.40.50.720">
    <property type="entry name" value="NAD(P)-binding Rossmann-like Domain"/>
    <property type="match status" value="1"/>
</dbReference>
<evidence type="ECO:0000256" key="6">
    <source>
        <dbReference type="ARBA" id="ARBA00022857"/>
    </source>
</evidence>
<dbReference type="AlphaFoldDB" id="A0A9X3MS66"/>
<feature type="domain" description="FAD/NAD(P)-binding" evidence="11">
    <location>
        <begin position="7"/>
        <end position="168"/>
    </location>
</feature>
<dbReference type="InterPro" id="IPR023753">
    <property type="entry name" value="FAD/NAD-binding_dom"/>
</dbReference>
<dbReference type="EC" id="1.18.1.2" evidence="3"/>
<keyword evidence="7" id="KW-0560">Oxidoreductase</keyword>
<comment type="cofactor">
    <cofactor evidence="1 9">
        <name>FAD</name>
        <dbReference type="ChEBI" id="CHEBI:57692"/>
    </cofactor>
</comment>
<dbReference type="Gene3D" id="3.50.50.60">
    <property type="entry name" value="FAD/NAD(P)-binding domain"/>
    <property type="match status" value="1"/>
</dbReference>
<keyword evidence="6 10" id="KW-0521">NADP</keyword>
<dbReference type="InterPro" id="IPR021163">
    <property type="entry name" value="Ferredox_Rdtase_adrenod"/>
</dbReference>
<feature type="binding site" evidence="10">
    <location>
        <position position="208"/>
    </location>
    <ligand>
        <name>NADP(+)</name>
        <dbReference type="ChEBI" id="CHEBI:58349"/>
    </ligand>
</feature>
<reference evidence="12" key="1">
    <citation type="submission" date="2022-10" db="EMBL/GenBank/DDBJ databases">
        <title>The WGS of Solirubrobacter ginsenosidimutans DSM 21036.</title>
        <authorList>
            <person name="Jiang Z."/>
        </authorList>
    </citation>
    <scope>NUCLEOTIDE SEQUENCE</scope>
    <source>
        <strain evidence="12">DSM 21036</strain>
    </source>
</reference>
<feature type="binding site" evidence="9">
    <location>
        <position position="15"/>
    </location>
    <ligand>
        <name>FAD</name>
        <dbReference type="ChEBI" id="CHEBI:57692"/>
    </ligand>
</feature>
<dbReference type="InterPro" id="IPR036188">
    <property type="entry name" value="FAD/NAD-bd_sf"/>
</dbReference>
<dbReference type="RefSeq" id="WP_270037269.1">
    <property type="nucleotide sequence ID" value="NZ_JAPDOD010000001.1"/>
</dbReference>
<evidence type="ECO:0000256" key="4">
    <source>
        <dbReference type="ARBA" id="ARBA00022630"/>
    </source>
</evidence>
<dbReference type="PIRSF" id="PIRSF000362">
    <property type="entry name" value="FNR"/>
    <property type="match status" value="1"/>
</dbReference>
<evidence type="ECO:0000256" key="7">
    <source>
        <dbReference type="ARBA" id="ARBA00023002"/>
    </source>
</evidence>
<feature type="binding site" evidence="9">
    <location>
        <position position="363"/>
    </location>
    <ligand>
        <name>FAD</name>
        <dbReference type="ChEBI" id="CHEBI:57692"/>
    </ligand>
</feature>
<dbReference type="EMBL" id="JAPDOD010000001">
    <property type="protein sequence ID" value="MDA0158678.1"/>
    <property type="molecule type" value="Genomic_DNA"/>
</dbReference>
<dbReference type="Proteomes" id="UP001149140">
    <property type="component" value="Unassembled WGS sequence"/>
</dbReference>
<feature type="binding site" evidence="9">
    <location>
        <position position="81"/>
    </location>
    <ligand>
        <name>FAD</name>
        <dbReference type="ChEBI" id="CHEBI:57692"/>
    </ligand>
</feature>
<organism evidence="12 13">
    <name type="scientific">Solirubrobacter ginsenosidimutans</name>
    <dbReference type="NCBI Taxonomy" id="490573"/>
    <lineage>
        <taxon>Bacteria</taxon>
        <taxon>Bacillati</taxon>
        <taxon>Actinomycetota</taxon>
        <taxon>Thermoleophilia</taxon>
        <taxon>Solirubrobacterales</taxon>
        <taxon>Solirubrobacteraceae</taxon>
        <taxon>Solirubrobacter</taxon>
    </lineage>
</organism>
<keyword evidence="5 9" id="KW-0274">FAD</keyword>
<evidence type="ECO:0000256" key="10">
    <source>
        <dbReference type="PIRSR" id="PIRSR000362-2"/>
    </source>
</evidence>
<evidence type="ECO:0000256" key="8">
    <source>
        <dbReference type="ARBA" id="ARBA00047776"/>
    </source>
</evidence>
<dbReference type="PANTHER" id="PTHR48467">
    <property type="entry name" value="GLUTAMATE SYNTHASE 1 [NADH], CHLOROPLASTIC-LIKE"/>
    <property type="match status" value="1"/>
</dbReference>
<feature type="binding site" evidence="9">
    <location>
        <begin position="370"/>
        <end position="372"/>
    </location>
    <ligand>
        <name>FAD</name>
        <dbReference type="ChEBI" id="CHEBI:57692"/>
    </ligand>
</feature>
<evidence type="ECO:0000256" key="1">
    <source>
        <dbReference type="ARBA" id="ARBA00001974"/>
    </source>
</evidence>
<name>A0A9X3MS66_9ACTN</name>